<feature type="chain" id="PRO_5018269128" evidence="1">
    <location>
        <begin position="18"/>
        <end position="288"/>
    </location>
</feature>
<reference evidence="2 3" key="1">
    <citation type="journal article" date="2018" name="Sci. Rep.">
        <title>Genomic signatures of local adaptation to the degree of environmental predictability in rotifers.</title>
        <authorList>
            <person name="Franch-Gras L."/>
            <person name="Hahn C."/>
            <person name="Garcia-Roger E.M."/>
            <person name="Carmona M.J."/>
            <person name="Serra M."/>
            <person name="Gomez A."/>
        </authorList>
    </citation>
    <scope>NUCLEOTIDE SEQUENCE [LARGE SCALE GENOMIC DNA]</scope>
    <source>
        <strain evidence="2">HYR1</strain>
    </source>
</reference>
<dbReference type="Pfam" id="PF03269">
    <property type="entry name" value="DUF268"/>
    <property type="match status" value="1"/>
</dbReference>
<proteinExistence type="predicted"/>
<gene>
    <name evidence="2" type="ORF">BpHYR1_024810</name>
</gene>
<dbReference type="EMBL" id="REGN01012574">
    <property type="protein sequence ID" value="RMZ95125.1"/>
    <property type="molecule type" value="Genomic_DNA"/>
</dbReference>
<dbReference type="OrthoDB" id="10459517at2759"/>
<evidence type="ECO:0000313" key="3">
    <source>
        <dbReference type="Proteomes" id="UP000276133"/>
    </source>
</evidence>
<sequence length="288" mass="33770">MMIKKFILYLCFFKTFASVIISNKCHEKVINMHKLHKTFANKRPQLDSISLIANISIPIEQEVLLDHEFLQIVNTTFNKPLEIKNSVISQLIDLIRAEKDYYNSKNDVYFEQAVRMFKSKILKVAILGLYETTYLPWIEAVLLNLNPLAQIWSIDYQPKVYENGNIKWIHVNEFLNKALVEQQLEQFDMVVNYMMIEKVGLGRYGENISVDSDLDTIELINCLLKENGLLILTMSWNKYGNFSYIGFNSGRLYYEDRLSLMEKNFNVLLKNFFNFGSNLILVMEKILK</sequence>
<organism evidence="2 3">
    <name type="scientific">Brachionus plicatilis</name>
    <name type="common">Marine rotifer</name>
    <name type="synonym">Brachionus muelleri</name>
    <dbReference type="NCBI Taxonomy" id="10195"/>
    <lineage>
        <taxon>Eukaryota</taxon>
        <taxon>Metazoa</taxon>
        <taxon>Spiralia</taxon>
        <taxon>Gnathifera</taxon>
        <taxon>Rotifera</taxon>
        <taxon>Eurotatoria</taxon>
        <taxon>Monogononta</taxon>
        <taxon>Pseudotrocha</taxon>
        <taxon>Ploima</taxon>
        <taxon>Brachionidae</taxon>
        <taxon>Brachionus</taxon>
    </lineage>
</organism>
<accession>A0A3M7P7R2</accession>
<keyword evidence="3" id="KW-1185">Reference proteome</keyword>
<keyword evidence="1" id="KW-0732">Signal</keyword>
<evidence type="ECO:0000256" key="1">
    <source>
        <dbReference type="SAM" id="SignalP"/>
    </source>
</evidence>
<feature type="signal peptide" evidence="1">
    <location>
        <begin position="1"/>
        <end position="17"/>
    </location>
</feature>
<evidence type="ECO:0000313" key="2">
    <source>
        <dbReference type="EMBL" id="RMZ95125.1"/>
    </source>
</evidence>
<name>A0A3M7P7R2_BRAPC</name>
<protein>
    <submittedName>
        <fullName evidence="2">TPR domain</fullName>
    </submittedName>
</protein>
<dbReference type="Proteomes" id="UP000276133">
    <property type="component" value="Unassembled WGS sequence"/>
</dbReference>
<comment type="caution">
    <text evidence="2">The sequence shown here is derived from an EMBL/GenBank/DDBJ whole genome shotgun (WGS) entry which is preliminary data.</text>
</comment>
<dbReference type="AlphaFoldDB" id="A0A3M7P7R2"/>
<dbReference type="InterPro" id="IPR004951">
    <property type="entry name" value="DUF268_CAE_spp"/>
</dbReference>